<dbReference type="InParanoid" id="E4X194"/>
<dbReference type="SMART" id="SM00325">
    <property type="entry name" value="RhoGEF"/>
    <property type="match status" value="1"/>
</dbReference>
<dbReference type="InterPro" id="IPR035899">
    <property type="entry name" value="DBL_dom_sf"/>
</dbReference>
<dbReference type="PANTHER" id="PTHR45818">
    <property type="entry name" value="PROTEIN VAV"/>
    <property type="match status" value="1"/>
</dbReference>
<dbReference type="EMBL" id="FN653021">
    <property type="protein sequence ID" value="CBY23574.1"/>
    <property type="molecule type" value="Genomic_DNA"/>
</dbReference>
<proteinExistence type="predicted"/>
<organism evidence="3">
    <name type="scientific">Oikopleura dioica</name>
    <name type="common">Tunicate</name>
    <dbReference type="NCBI Taxonomy" id="34765"/>
    <lineage>
        <taxon>Eukaryota</taxon>
        <taxon>Metazoa</taxon>
        <taxon>Chordata</taxon>
        <taxon>Tunicata</taxon>
        <taxon>Appendicularia</taxon>
        <taxon>Copelata</taxon>
        <taxon>Oikopleuridae</taxon>
        <taxon>Oikopleura</taxon>
    </lineage>
</organism>
<dbReference type="OrthoDB" id="1594986at2759"/>
<evidence type="ECO:0000313" key="4">
    <source>
        <dbReference type="Proteomes" id="UP000001307"/>
    </source>
</evidence>
<evidence type="ECO:0000313" key="3">
    <source>
        <dbReference type="EMBL" id="CBY23574.1"/>
    </source>
</evidence>
<gene>
    <name evidence="3" type="ORF">GSOID_T00016025001</name>
</gene>
<protein>
    <recommendedName>
        <fullName evidence="2">DH domain-containing protein</fullName>
    </recommendedName>
</protein>
<dbReference type="Pfam" id="PF00621">
    <property type="entry name" value="RhoGEF"/>
    <property type="match status" value="2"/>
</dbReference>
<reference evidence="3" key="1">
    <citation type="journal article" date="2010" name="Science">
        <title>Plasticity of animal genome architecture unmasked by rapid evolution of a pelagic tunicate.</title>
        <authorList>
            <person name="Denoeud F."/>
            <person name="Henriet S."/>
            <person name="Mungpakdee S."/>
            <person name="Aury J.M."/>
            <person name="Da Silva C."/>
            <person name="Brinkmann H."/>
            <person name="Mikhaleva J."/>
            <person name="Olsen L.C."/>
            <person name="Jubin C."/>
            <person name="Canestro C."/>
            <person name="Bouquet J.M."/>
            <person name="Danks G."/>
            <person name="Poulain J."/>
            <person name="Campsteijn C."/>
            <person name="Adamski M."/>
            <person name="Cross I."/>
            <person name="Yadetie F."/>
            <person name="Muffato M."/>
            <person name="Louis A."/>
            <person name="Butcher S."/>
            <person name="Tsagkogeorga G."/>
            <person name="Konrad A."/>
            <person name="Singh S."/>
            <person name="Jensen M.F."/>
            <person name="Cong E.H."/>
            <person name="Eikeseth-Otteraa H."/>
            <person name="Noel B."/>
            <person name="Anthouard V."/>
            <person name="Porcel B.M."/>
            <person name="Kachouri-Lafond R."/>
            <person name="Nishino A."/>
            <person name="Ugolini M."/>
            <person name="Chourrout P."/>
            <person name="Nishida H."/>
            <person name="Aasland R."/>
            <person name="Huzurbazar S."/>
            <person name="Westhof E."/>
            <person name="Delsuc F."/>
            <person name="Lehrach H."/>
            <person name="Reinhardt R."/>
            <person name="Weissenbach J."/>
            <person name="Roy S.W."/>
            <person name="Artiguenave F."/>
            <person name="Postlethwait J.H."/>
            <person name="Manak J.R."/>
            <person name="Thompson E.M."/>
            <person name="Jaillon O."/>
            <person name="Du Pasquier L."/>
            <person name="Boudinot P."/>
            <person name="Liberles D.A."/>
            <person name="Volff J.N."/>
            <person name="Philippe H."/>
            <person name="Lenhard B."/>
            <person name="Roest Crollius H."/>
            <person name="Wincker P."/>
            <person name="Chourrout D."/>
        </authorList>
    </citation>
    <scope>NUCLEOTIDE SEQUENCE [LARGE SCALE GENOMIC DNA]</scope>
</reference>
<dbReference type="GO" id="GO:0016477">
    <property type="term" value="P:cell migration"/>
    <property type="evidence" value="ECO:0007669"/>
    <property type="project" value="TreeGrafter"/>
</dbReference>
<evidence type="ECO:0000256" key="1">
    <source>
        <dbReference type="SAM" id="MobiDB-lite"/>
    </source>
</evidence>
<accession>E4X194</accession>
<dbReference type="PROSITE" id="PS50010">
    <property type="entry name" value="DH_2"/>
    <property type="match status" value="1"/>
</dbReference>
<dbReference type="Proteomes" id="UP000001307">
    <property type="component" value="Unassembled WGS sequence"/>
</dbReference>
<dbReference type="InterPro" id="IPR000219">
    <property type="entry name" value="DH_dom"/>
</dbReference>
<feature type="compositionally biased region" description="Low complexity" evidence="1">
    <location>
        <begin position="139"/>
        <end position="153"/>
    </location>
</feature>
<keyword evidence="4" id="KW-1185">Reference proteome</keyword>
<dbReference type="SUPFAM" id="SSF48065">
    <property type="entry name" value="DBL homology domain (DH-domain)"/>
    <property type="match status" value="1"/>
</dbReference>
<dbReference type="GO" id="GO:0005085">
    <property type="term" value="F:guanyl-nucleotide exchange factor activity"/>
    <property type="evidence" value="ECO:0007669"/>
    <property type="project" value="InterPro"/>
</dbReference>
<feature type="region of interest" description="Disordered" evidence="1">
    <location>
        <begin position="119"/>
        <end position="159"/>
    </location>
</feature>
<dbReference type="GO" id="GO:0005737">
    <property type="term" value="C:cytoplasm"/>
    <property type="evidence" value="ECO:0007669"/>
    <property type="project" value="TreeGrafter"/>
</dbReference>
<evidence type="ECO:0000259" key="2">
    <source>
        <dbReference type="PROSITE" id="PS50010"/>
    </source>
</evidence>
<dbReference type="AlphaFoldDB" id="E4X194"/>
<dbReference type="PANTHER" id="PTHR45818:SF3">
    <property type="entry name" value="PROTEIN VAV"/>
    <property type="match status" value="1"/>
</dbReference>
<dbReference type="Gene3D" id="1.20.900.10">
    <property type="entry name" value="Dbl homology (DH) domain"/>
    <property type="match status" value="2"/>
</dbReference>
<sequence length="365" mass="40991">MTVKEEQDIKKRKAQHALEEIYQSEKKYVDKLNSIVESLMMPALQNSSTFSSSEIGLLFGNIVELRNLHSSMFSNFSCQSENPEKLAKIISDKLPQFSIAYHQYCSNFPRATRLYSKIRKNSKTRPNFGQNSTLRRISKSPSEPSSAPSPLESSRLENSSFPTLRRTNTLLFRSTSAVFRRHTIISGKSVQNLNEAGTSSDNNKVNFLKRKLSPRKSSPGSLFPKKEDSEIARANAQCEFLQKTLENSAGALDPALPLIAFLLEPIQRVMRYPLLLKGLANALEAERPCPEVRKAIEAAEKLASITNMTQPTMLESKSKQKNSNKENRSPTGSEVSIPACVPKPDKKRKSFEVVRQAAVRLLRSR</sequence>
<name>E4X194_OIKDI</name>
<feature type="domain" description="DH" evidence="2">
    <location>
        <begin position="13"/>
        <end position="309"/>
    </location>
</feature>
<feature type="compositionally biased region" description="Polar residues" evidence="1">
    <location>
        <begin position="124"/>
        <end position="135"/>
    </location>
</feature>
<feature type="region of interest" description="Disordered" evidence="1">
    <location>
        <begin position="307"/>
        <end position="349"/>
    </location>
</feature>